<dbReference type="OrthoDB" id="9972683at2759"/>
<keyword evidence="6" id="KW-1185">Reference proteome</keyword>
<dbReference type="NCBIfam" id="NF005757">
    <property type="entry name" value="PRK07581.1"/>
    <property type="match status" value="1"/>
</dbReference>
<dbReference type="InterPro" id="IPR000073">
    <property type="entry name" value="AB_hydrolase_1"/>
</dbReference>
<dbReference type="EMBL" id="CP064749">
    <property type="protein sequence ID" value="QPC63265.1"/>
    <property type="molecule type" value="Genomic_DNA"/>
</dbReference>
<evidence type="ECO:0000313" key="4">
    <source>
        <dbReference type="EMBL" id="PTD02400.1"/>
    </source>
</evidence>
<dbReference type="Gene3D" id="3.40.50.1820">
    <property type="entry name" value="alpha/beta hydrolase"/>
    <property type="match status" value="1"/>
</dbReference>
<dbReference type="SUPFAM" id="SSF53474">
    <property type="entry name" value="alpha/beta-Hydrolases"/>
    <property type="match status" value="1"/>
</dbReference>
<feature type="domain" description="AB hydrolase-1" evidence="3">
    <location>
        <begin position="60"/>
        <end position="140"/>
    </location>
</feature>
<protein>
    <recommendedName>
        <fullName evidence="3">AB hydrolase-1 domain-containing protein</fullName>
    </recommendedName>
</protein>
<dbReference type="PANTHER" id="PTHR32268:SF15">
    <property type="entry name" value="HOMOSERINE ACETYLTRANSFERASE FAMILY PROTEIN (AFU_ORTHOLOGUE AFUA_1G15350)"/>
    <property type="match status" value="1"/>
</dbReference>
<feature type="active site" evidence="2">
    <location>
        <position position="322"/>
    </location>
</feature>
<sequence>MTDIKNYSLGNFTLQNGSVLPRAWISYKTFGDPSLPAVLYPSWFSGAISDNEWLIGDDKTLSPEKYFIIITALFGNGQSTSPSNSDITPFPDVSFYDNVKAQHQLMTHLGIKHLRAVLGWSMGAAQSFQWATQYPGFMDICVPFCGSARTSLHNQVFLEGVKSALLAAKGATSAGSIQGRVESPSYSERNWTDKEKDVGLKAFGRGYAGWGFSQAFYREKLFTKFYNAPDLETFMQDFWEKWALSKDPENLLVMLQTWQSGDVSKQEPYNGDFEKAMASIKARILVLPSKTDLYFPPEDSEYEVKCMGSNAQLDVYPSIWGHWAGGPPGNMEDVQWLDERLRKVFDEAPKMG</sequence>
<feature type="active site" description="Nucleophile" evidence="2">
    <location>
        <position position="121"/>
    </location>
</feature>
<dbReference type="Proteomes" id="UP000241587">
    <property type="component" value="Unassembled WGS sequence"/>
</dbReference>
<evidence type="ECO:0000259" key="3">
    <source>
        <dbReference type="Pfam" id="PF00561"/>
    </source>
</evidence>
<name>A0A2T4GG12_FUSCU</name>
<accession>A0A2T4GG12</accession>
<dbReference type="EMBL" id="PVEM01000022">
    <property type="protein sequence ID" value="PTD02400.1"/>
    <property type="molecule type" value="Genomic_DNA"/>
</dbReference>
<reference evidence="5" key="2">
    <citation type="submission" date="2020-11" db="EMBL/GenBank/DDBJ databases">
        <title>The chromosome-scale genome resource for two endophytic Fusarium species: F. culmorum and F. pseudograminearum.</title>
        <authorList>
            <person name="Yuan Z."/>
        </authorList>
    </citation>
    <scope>NUCLEOTIDE SEQUENCE</scope>
    <source>
        <strain evidence="5">Class2-1B</strain>
    </source>
</reference>
<dbReference type="InterPro" id="IPR029058">
    <property type="entry name" value="AB_hydrolase_fold"/>
</dbReference>
<comment type="similarity">
    <text evidence="1">Belongs to the AB hydrolase superfamily. MetX family.</text>
</comment>
<dbReference type="OMA" id="KLGDWEL"/>
<dbReference type="Pfam" id="PF00561">
    <property type="entry name" value="Abhydrolase_1"/>
    <property type="match status" value="1"/>
</dbReference>
<dbReference type="Proteomes" id="UP000663297">
    <property type="component" value="Chromosome 3"/>
</dbReference>
<gene>
    <name evidence="4" type="ORF">FCULG_00011983</name>
    <name evidence="5" type="ORF">HYE67_005496</name>
</gene>
<reference evidence="4 6" key="1">
    <citation type="submission" date="2018-02" db="EMBL/GenBank/DDBJ databases">
        <title>Fusarium culmorum secondary metabolites in fungal-bacterial-plant interactions.</title>
        <authorList>
            <person name="Schmidt R."/>
        </authorList>
    </citation>
    <scope>NUCLEOTIDE SEQUENCE [LARGE SCALE GENOMIC DNA]</scope>
    <source>
        <strain evidence="4 6">PV</strain>
    </source>
</reference>
<evidence type="ECO:0000256" key="1">
    <source>
        <dbReference type="ARBA" id="ARBA00006886"/>
    </source>
</evidence>
<dbReference type="InterPro" id="IPR008220">
    <property type="entry name" value="HAT_MetX-like"/>
</dbReference>
<evidence type="ECO:0000313" key="5">
    <source>
        <dbReference type="EMBL" id="QPC63265.1"/>
    </source>
</evidence>
<dbReference type="PANTHER" id="PTHR32268">
    <property type="entry name" value="HOMOSERINE O-ACETYLTRANSFERASE"/>
    <property type="match status" value="1"/>
</dbReference>
<dbReference type="PIRSF" id="PIRSF000443">
    <property type="entry name" value="Homoser_Ac_trans"/>
    <property type="match status" value="1"/>
</dbReference>
<evidence type="ECO:0000256" key="2">
    <source>
        <dbReference type="PIRSR" id="PIRSR000443-1"/>
    </source>
</evidence>
<feature type="active site" evidence="2">
    <location>
        <position position="292"/>
    </location>
</feature>
<dbReference type="GO" id="GO:0016747">
    <property type="term" value="F:acyltransferase activity, transferring groups other than amino-acyl groups"/>
    <property type="evidence" value="ECO:0007669"/>
    <property type="project" value="InterPro"/>
</dbReference>
<dbReference type="AlphaFoldDB" id="A0A2T4GG12"/>
<evidence type="ECO:0000313" key="6">
    <source>
        <dbReference type="Proteomes" id="UP000241587"/>
    </source>
</evidence>
<proteinExistence type="inferred from homology"/>
<organism evidence="4 6">
    <name type="scientific">Fusarium culmorum</name>
    <dbReference type="NCBI Taxonomy" id="5516"/>
    <lineage>
        <taxon>Eukaryota</taxon>
        <taxon>Fungi</taxon>
        <taxon>Dikarya</taxon>
        <taxon>Ascomycota</taxon>
        <taxon>Pezizomycotina</taxon>
        <taxon>Sordariomycetes</taxon>
        <taxon>Hypocreomycetidae</taxon>
        <taxon>Hypocreales</taxon>
        <taxon>Nectriaceae</taxon>
        <taxon>Fusarium</taxon>
    </lineage>
</organism>